<reference evidence="1 2" key="1">
    <citation type="submission" date="2023-02" db="EMBL/GenBank/DDBJ databases">
        <title>Population genomics of bacteria associated with diatom.</title>
        <authorList>
            <person name="Xie J."/>
            <person name="Wang H."/>
        </authorList>
    </citation>
    <scope>NUCLEOTIDE SEQUENCE [LARGE SCALE GENOMIC DNA]</scope>
    <source>
        <strain evidence="1 2">PT47_8</strain>
    </source>
</reference>
<protein>
    <submittedName>
        <fullName evidence="1">Uncharacterized protein</fullName>
    </submittedName>
</protein>
<name>A0ABD4XBL9_9RHOB</name>
<dbReference type="RefSeq" id="WP_165832677.1">
    <property type="nucleotide sequence ID" value="NZ_JARCIY010000003.1"/>
</dbReference>
<evidence type="ECO:0000313" key="2">
    <source>
        <dbReference type="Proteomes" id="UP001218364"/>
    </source>
</evidence>
<organism evidence="1 2">
    <name type="scientific">Phaeobacter gallaeciensis</name>
    <dbReference type="NCBI Taxonomy" id="60890"/>
    <lineage>
        <taxon>Bacteria</taxon>
        <taxon>Pseudomonadati</taxon>
        <taxon>Pseudomonadota</taxon>
        <taxon>Alphaproteobacteria</taxon>
        <taxon>Rhodobacterales</taxon>
        <taxon>Roseobacteraceae</taxon>
        <taxon>Phaeobacter</taxon>
    </lineage>
</organism>
<dbReference type="Proteomes" id="UP001218364">
    <property type="component" value="Unassembled WGS sequence"/>
</dbReference>
<proteinExistence type="predicted"/>
<gene>
    <name evidence="1" type="ORF">PXK24_14495</name>
</gene>
<evidence type="ECO:0000313" key="1">
    <source>
        <dbReference type="EMBL" id="MDE4166903.1"/>
    </source>
</evidence>
<sequence>MTSLLALALAAAMAAGLVLLPITMPRSSGVYGGQFQGQLAFLGHSQTR</sequence>
<dbReference type="AlphaFoldDB" id="A0ABD4XBL9"/>
<accession>A0ABD4XBL9</accession>
<dbReference type="EMBL" id="JARCJK010000007">
    <property type="protein sequence ID" value="MDE4166903.1"/>
    <property type="molecule type" value="Genomic_DNA"/>
</dbReference>
<comment type="caution">
    <text evidence="1">The sequence shown here is derived from an EMBL/GenBank/DDBJ whole genome shotgun (WGS) entry which is preliminary data.</text>
</comment>